<dbReference type="InterPro" id="IPR001509">
    <property type="entry name" value="Epimerase_deHydtase"/>
</dbReference>
<dbReference type="Pfam" id="PF01370">
    <property type="entry name" value="Epimerase"/>
    <property type="match status" value="1"/>
</dbReference>
<feature type="domain" description="NAD-dependent epimerase/dehydratase" evidence="2">
    <location>
        <begin position="5"/>
        <end position="225"/>
    </location>
</feature>
<dbReference type="KEGG" id="run:DR864_01805"/>
<gene>
    <name evidence="4" type="ORF">DR864_01805</name>
</gene>
<protein>
    <submittedName>
        <fullName evidence="4">TIGR01777 family protein</fullName>
    </submittedName>
</protein>
<evidence type="ECO:0000259" key="3">
    <source>
        <dbReference type="Pfam" id="PF08338"/>
    </source>
</evidence>
<organism evidence="4 5">
    <name type="scientific">Runella rosea</name>
    <dbReference type="NCBI Taxonomy" id="2259595"/>
    <lineage>
        <taxon>Bacteria</taxon>
        <taxon>Pseudomonadati</taxon>
        <taxon>Bacteroidota</taxon>
        <taxon>Cytophagia</taxon>
        <taxon>Cytophagales</taxon>
        <taxon>Spirosomataceae</taxon>
        <taxon>Runella</taxon>
    </lineage>
</organism>
<dbReference type="PANTHER" id="PTHR11092">
    <property type="entry name" value="SUGAR NUCLEOTIDE EPIMERASE RELATED"/>
    <property type="match status" value="1"/>
</dbReference>
<keyword evidence="5" id="KW-1185">Reference proteome</keyword>
<dbReference type="SUPFAM" id="SSF51735">
    <property type="entry name" value="NAD(P)-binding Rossmann-fold domains"/>
    <property type="match status" value="1"/>
</dbReference>
<reference evidence="4 5" key="1">
    <citation type="submission" date="2018-07" db="EMBL/GenBank/DDBJ databases">
        <title>Genome sequencing of Runella.</title>
        <authorList>
            <person name="Baek M.-G."/>
            <person name="Yi H."/>
        </authorList>
    </citation>
    <scope>NUCLEOTIDE SEQUENCE [LARGE SCALE GENOMIC DNA]</scope>
    <source>
        <strain evidence="4 5">HYN0085</strain>
    </source>
</reference>
<dbReference type="Proteomes" id="UP000251993">
    <property type="component" value="Chromosome"/>
</dbReference>
<dbReference type="AlphaFoldDB" id="A0A344TD29"/>
<feature type="domain" description="DUF1731" evidence="3">
    <location>
        <begin position="254"/>
        <end position="301"/>
    </location>
</feature>
<evidence type="ECO:0000313" key="5">
    <source>
        <dbReference type="Proteomes" id="UP000251993"/>
    </source>
</evidence>
<evidence type="ECO:0000259" key="2">
    <source>
        <dbReference type="Pfam" id="PF01370"/>
    </source>
</evidence>
<dbReference type="Pfam" id="PF08338">
    <property type="entry name" value="DUF1731"/>
    <property type="match status" value="1"/>
</dbReference>
<dbReference type="EMBL" id="CP030850">
    <property type="protein sequence ID" value="AXE16550.1"/>
    <property type="molecule type" value="Genomic_DNA"/>
</dbReference>
<accession>A0A344TD29</accession>
<name>A0A344TD29_9BACT</name>
<sequence length="304" mass="33634">MSKTVLITGGTGMIGSHLTTLLLEKGYEVSYLSRKKEPVPNVKVYKWDVSKGIIEEEALAKADYLIHLAGAGIADQRWTRERQQEIITSRTQSIELIARHLQGRPYKLKAFVSSSATGFYGANTGDIRLTEETRSGTDFLSHVTRSWENASELIHNVGVRTTKFRVGVVLSKEGGALPKIAAPIRWGVGSPLGSGKQWVSWIHIEDLCKMYIEALENEKWNGIYNAVAPTPVTNKDLTSQIAKVLKRPLWLPNVPSLALKILFGQMADVVLGSNYVVNDRIAKTTDFTYSFESVSAALQDLLNS</sequence>
<dbReference type="OrthoDB" id="9801773at2"/>
<evidence type="ECO:0000313" key="4">
    <source>
        <dbReference type="EMBL" id="AXE16550.1"/>
    </source>
</evidence>
<dbReference type="PANTHER" id="PTHR11092:SF0">
    <property type="entry name" value="EPIMERASE FAMILY PROTEIN SDR39U1"/>
    <property type="match status" value="1"/>
</dbReference>
<evidence type="ECO:0000256" key="1">
    <source>
        <dbReference type="ARBA" id="ARBA00009353"/>
    </source>
</evidence>
<dbReference type="Gene3D" id="3.40.50.720">
    <property type="entry name" value="NAD(P)-binding Rossmann-like Domain"/>
    <property type="match status" value="1"/>
</dbReference>
<dbReference type="InterPro" id="IPR010099">
    <property type="entry name" value="SDR39U1"/>
</dbReference>
<comment type="similarity">
    <text evidence="1">Belongs to the NAD(P)-dependent epimerase/dehydratase family. SDR39U1 subfamily.</text>
</comment>
<dbReference type="NCBIfam" id="TIGR01777">
    <property type="entry name" value="yfcH"/>
    <property type="match status" value="1"/>
</dbReference>
<dbReference type="InterPro" id="IPR013549">
    <property type="entry name" value="DUF1731"/>
</dbReference>
<proteinExistence type="inferred from homology"/>
<dbReference type="RefSeq" id="WP_114065337.1">
    <property type="nucleotide sequence ID" value="NZ_CP030850.1"/>
</dbReference>
<dbReference type="InterPro" id="IPR036291">
    <property type="entry name" value="NAD(P)-bd_dom_sf"/>
</dbReference>